<dbReference type="Proteomes" id="UP000327108">
    <property type="component" value="Unassembled WGS sequence"/>
</dbReference>
<gene>
    <name evidence="2" type="ORF">CES85_2574</name>
    <name evidence="3" type="ORF">F3W84_07375</name>
</gene>
<dbReference type="RefSeq" id="WP_095447680.1">
    <property type="nucleotide sequence ID" value="NZ_CP022604.1"/>
</dbReference>
<dbReference type="EMBL" id="VYXQ01000005">
    <property type="protein sequence ID" value="KAA9369282.1"/>
    <property type="molecule type" value="Genomic_DNA"/>
</dbReference>
<dbReference type="AlphaFoldDB" id="A0A248UG29"/>
<keyword evidence="5" id="KW-1185">Reference proteome</keyword>
<keyword evidence="1" id="KW-0812">Transmembrane</keyword>
<protein>
    <submittedName>
        <fullName evidence="2">Putative membrane protein</fullName>
    </submittedName>
</protein>
<name>A0A248UG29_9HYPH</name>
<feature type="transmembrane region" description="Helical" evidence="1">
    <location>
        <begin position="103"/>
        <end position="126"/>
    </location>
</feature>
<dbReference type="EMBL" id="CP022604">
    <property type="protein sequence ID" value="ASV85695.1"/>
    <property type="molecule type" value="Genomic_DNA"/>
</dbReference>
<reference evidence="3 5" key="2">
    <citation type="submission" date="2019-09" db="EMBL/GenBank/DDBJ databases">
        <title>Biological control of the noxious weed angled onion (Allium triquetrum) thwarted by endophytic bacteria in Victoria, Australia.</title>
        <authorList>
            <person name="Tehranchian P."/>
            <person name="Adair R.J."/>
            <person name="Van T.H."/>
            <person name="Morrison P.D."/>
            <person name="Williams H."/>
            <person name="Lawrie A.C."/>
        </authorList>
    </citation>
    <scope>NUCLEOTIDE SEQUENCE [LARGE SCALE GENOMIC DNA]</scope>
    <source>
        <strain evidence="3 5">RPTAtOch1</strain>
    </source>
</reference>
<proteinExistence type="predicted"/>
<accession>A0A248UG29</accession>
<evidence type="ECO:0000313" key="2">
    <source>
        <dbReference type="EMBL" id="ASV85695.1"/>
    </source>
</evidence>
<evidence type="ECO:0000313" key="5">
    <source>
        <dbReference type="Proteomes" id="UP000327108"/>
    </source>
</evidence>
<feature type="transmembrane region" description="Helical" evidence="1">
    <location>
        <begin position="6"/>
        <end position="24"/>
    </location>
</feature>
<evidence type="ECO:0000313" key="4">
    <source>
        <dbReference type="Proteomes" id="UP000215256"/>
    </source>
</evidence>
<sequence>MEMLTQIIIHTPIYVWGLLAYLVIQGVKGRETSTVSVWRLLFVPVIFIAVGFMHFDSGSDGFSSFLIAWFAGLFVLAPVGYLTGPRVLAVDHQNKTVERAGTILPLIRNLIFFCAQYVLAVLNAFYPQEHSTLMLVTAVVSGASTGYFTGWLVSLWWRYRESPRLNLSR</sequence>
<keyword evidence="1" id="KW-0472">Membrane</keyword>
<evidence type="ECO:0000256" key="1">
    <source>
        <dbReference type="SAM" id="Phobius"/>
    </source>
</evidence>
<feature type="transmembrane region" description="Helical" evidence="1">
    <location>
        <begin position="61"/>
        <end position="82"/>
    </location>
</feature>
<evidence type="ECO:0000313" key="3">
    <source>
        <dbReference type="EMBL" id="KAA9369282.1"/>
    </source>
</evidence>
<dbReference type="Proteomes" id="UP000215256">
    <property type="component" value="Chromosome 1"/>
</dbReference>
<feature type="transmembrane region" description="Helical" evidence="1">
    <location>
        <begin position="132"/>
        <end position="157"/>
    </location>
</feature>
<keyword evidence="1" id="KW-1133">Transmembrane helix</keyword>
<reference evidence="2 4" key="1">
    <citation type="submission" date="2017-07" db="EMBL/GenBank/DDBJ databases">
        <title>Phylogenetic study on the rhizospheric bacterium Ochrobactrum sp. A44.</title>
        <authorList>
            <person name="Krzyzanowska D.M."/>
            <person name="Ossowicki A."/>
            <person name="Rajewska M."/>
            <person name="Maciag T."/>
            <person name="Kaczynski Z."/>
            <person name="Czerwicka M."/>
            <person name="Jafra S."/>
        </authorList>
    </citation>
    <scope>NUCLEOTIDE SEQUENCE [LARGE SCALE GENOMIC DNA]</scope>
    <source>
        <strain evidence="2 4">A44</strain>
    </source>
</reference>
<feature type="transmembrane region" description="Helical" evidence="1">
    <location>
        <begin position="36"/>
        <end position="55"/>
    </location>
</feature>
<dbReference type="OrthoDB" id="3034721at2"/>
<dbReference type="KEGG" id="och:CES85_2574"/>
<organism evidence="2 4">
    <name type="scientific">Ochrobactrum quorumnocens</name>
    <dbReference type="NCBI Taxonomy" id="271865"/>
    <lineage>
        <taxon>Bacteria</taxon>
        <taxon>Pseudomonadati</taxon>
        <taxon>Pseudomonadota</taxon>
        <taxon>Alphaproteobacteria</taxon>
        <taxon>Hyphomicrobiales</taxon>
        <taxon>Brucellaceae</taxon>
        <taxon>Brucella/Ochrobactrum group</taxon>
        <taxon>Ochrobactrum</taxon>
    </lineage>
</organism>